<accession>A0A8J3FBV8</accession>
<keyword evidence="4" id="KW-1185">Reference proteome</keyword>
<evidence type="ECO:0000313" key="4">
    <source>
        <dbReference type="Proteomes" id="UP000637720"/>
    </source>
</evidence>
<dbReference type="Proteomes" id="UP000637720">
    <property type="component" value="Unassembled WGS sequence"/>
</dbReference>
<dbReference type="EMBL" id="BMOF01000035">
    <property type="protein sequence ID" value="GGK03233.1"/>
    <property type="molecule type" value="Genomic_DNA"/>
</dbReference>
<evidence type="ECO:0000313" key="3">
    <source>
        <dbReference type="EMBL" id="GGK03233.1"/>
    </source>
</evidence>
<dbReference type="RefSeq" id="WP_054669097.1">
    <property type="nucleotide sequence ID" value="NZ_BMOF01000035.1"/>
</dbReference>
<reference evidence="3" key="2">
    <citation type="submission" date="2020-09" db="EMBL/GenBank/DDBJ databases">
        <authorList>
            <person name="Sun Q."/>
            <person name="Ohkuma M."/>
        </authorList>
    </citation>
    <scope>NUCLEOTIDE SEQUENCE</scope>
    <source>
        <strain evidence="3">JCM 14719</strain>
    </source>
</reference>
<comment type="caution">
    <text evidence="3">The sequence shown here is derived from an EMBL/GenBank/DDBJ whole genome shotgun (WGS) entry which is preliminary data.</text>
</comment>
<dbReference type="AlphaFoldDB" id="A0A8J3FBV8"/>
<evidence type="ECO:0000256" key="1">
    <source>
        <dbReference type="SAM" id="Coils"/>
    </source>
</evidence>
<feature type="coiled-coil region" evidence="1">
    <location>
        <begin position="139"/>
        <end position="166"/>
    </location>
</feature>
<organism evidence="3 4">
    <name type="scientific">Calditerricola satsumensis</name>
    <dbReference type="NCBI Taxonomy" id="373054"/>
    <lineage>
        <taxon>Bacteria</taxon>
        <taxon>Bacillati</taxon>
        <taxon>Bacillota</taxon>
        <taxon>Bacilli</taxon>
        <taxon>Bacillales</taxon>
        <taxon>Bacillaceae</taxon>
        <taxon>Calditerricola</taxon>
    </lineage>
</organism>
<reference evidence="3" key="1">
    <citation type="journal article" date="2014" name="Int. J. Syst. Evol. Microbiol.">
        <title>Complete genome sequence of Corynebacterium casei LMG S-19264T (=DSM 44701T), isolated from a smear-ripened cheese.</title>
        <authorList>
            <consortium name="US DOE Joint Genome Institute (JGI-PGF)"/>
            <person name="Walter F."/>
            <person name="Albersmeier A."/>
            <person name="Kalinowski J."/>
            <person name="Ruckert C."/>
        </authorList>
    </citation>
    <scope>NUCLEOTIDE SEQUENCE</scope>
    <source>
        <strain evidence="3">JCM 14719</strain>
    </source>
</reference>
<protein>
    <submittedName>
        <fullName evidence="3">Uncharacterized protein</fullName>
    </submittedName>
</protein>
<evidence type="ECO:0000256" key="2">
    <source>
        <dbReference type="SAM" id="MobiDB-lite"/>
    </source>
</evidence>
<gene>
    <name evidence="3" type="ORF">GCM10007043_16680</name>
</gene>
<feature type="region of interest" description="Disordered" evidence="2">
    <location>
        <begin position="182"/>
        <end position="202"/>
    </location>
</feature>
<sequence>METISQIAGESGLGYSRTYQIYRRQKDEIFRQVERFSRSELNAARPNREEIIAYMTRLIDEEGWERDQAIREAARKFQRSYQFCYQILLKARPDLKKARRRGGQSVYDLLERQPRLDHVVRQTAIRQLVSFLHTLAHLKRSVQAEHERLSRQVQELLVQLGSVQKQVEKWIAELEERPVVAENGAVREEATAGAAESATGRE</sequence>
<name>A0A8J3FBV8_9BACI</name>
<proteinExistence type="predicted"/>
<keyword evidence="1" id="KW-0175">Coiled coil</keyword>
<feature type="compositionally biased region" description="Low complexity" evidence="2">
    <location>
        <begin position="191"/>
        <end position="202"/>
    </location>
</feature>